<dbReference type="SUPFAM" id="SSF81901">
    <property type="entry name" value="HCP-like"/>
    <property type="match status" value="1"/>
</dbReference>
<organism evidence="4 5">
    <name type="scientific">Chitinophaga costaii</name>
    <dbReference type="NCBI Taxonomy" id="1335309"/>
    <lineage>
        <taxon>Bacteria</taxon>
        <taxon>Pseudomonadati</taxon>
        <taxon>Bacteroidota</taxon>
        <taxon>Chitinophagia</taxon>
        <taxon>Chitinophagales</taxon>
        <taxon>Chitinophagaceae</taxon>
        <taxon>Chitinophaga</taxon>
    </lineage>
</organism>
<accession>A0A1C4DBT8</accession>
<dbReference type="Proteomes" id="UP000242818">
    <property type="component" value="Unassembled WGS sequence"/>
</dbReference>
<dbReference type="SMART" id="SM00028">
    <property type="entry name" value="TPR"/>
    <property type="match status" value="3"/>
</dbReference>
<gene>
    <name evidence="4" type="ORF">GA0116948_105191</name>
</gene>
<evidence type="ECO:0000313" key="5">
    <source>
        <dbReference type="Proteomes" id="UP000242818"/>
    </source>
</evidence>
<sequence>MPPGSLYIDLTTLAPMKRNSVISLFFHTIFFCCFAGASVLHAQVTYPTTPTTTPIVPKTPVTVPSNDVPVITAPTLPGQVQQQNTQNSQNQNGQYNNTPANSKFPNALPQAPTGSGATSGKQRPAYQRNNMPVIRTNQRLPSEIMADKKWTWNRKFFQNMETRYNYYFHAKQKMNAAVRGIGLQWQDDYNHLLPFYPYNVKNLGINNTDLDSVIIKASTGIQLHDPRGKWIPDAYLLIGEAYYYLADYPNADATFRFINTKYAPKSKSQYKAIVGSNENNRNGTAITVATKEKTKGFFRFFQHKAVRNDAFLWRARTLLEQENYDEVRSLINVLINDPNYPKRLQPGLAEVQAYSLYRQEKYAEAIAPLRKAADTKGDKYAKARMRFILGQLYQRFHKRDSALAEYHHVVALKPDPIMDFQARLAIAGMNAGASGGSLEQSMAILQNMLKKDRFTIYHDIIYYNMALLQAEYKHPPEAIALLQKSLRAGSDNMFQRTMTYKALADIYYNGKDYTQARKYYDSTATFMTPDFAEAKLVNTRKNVLDDVVKKKAIIRQEDSLQRIAAMSEPDRVKYLQVLVAQLKQQATQQELAANSPGNNYNYNPNLPGQQLVSGVPMPGNNSIDANQAEWYFYNPNSKSVGFTEFKKRWGNRPLADNWQRSSAGTPVSLEPKPDATIDPALLLTSDVKPDSISAQLLVKNLPLTTEKLQASRVKQQDAMFDLGKIYHDKLEDAQMAIETYDSLLIKYPDHPKKEEVLYSLYIWYGQLNQQDRSNKYKQIILTQYPTSNFANIIQYGNKPADTNAGKIREIAAAYDTAYLQYLTGRYPEALDQISKIDTTYGYSSLQSKIDLLQAITYIKIDTSATRGTAALQTVVKKYPLDTAIQQQALAILDALSRRQQVTDYLTHLQVQRQNNNGQVVDEHVSMIYPWQRQQMHLDSLRNKALQDSLMKTAADSLAKIQADSIAKANLPPPKPVTPYKLPNETAAVPHFVVLRFTRVDKALLEDVLNQFTRYNAAQHPNDKIEVSSFVLTPTDIMLIFRLFPNENASLEYYDELRIAAPDKIIPRVRETDYQMFIISRDNFILLNSTKDLQGYMQFFQQNYMTQQ</sequence>
<evidence type="ECO:0000313" key="4">
    <source>
        <dbReference type="EMBL" id="SCC28847.1"/>
    </source>
</evidence>
<dbReference type="Gene3D" id="1.25.40.10">
    <property type="entry name" value="Tetratricopeptide repeat domain"/>
    <property type="match status" value="4"/>
</dbReference>
<keyword evidence="3" id="KW-0812">Transmembrane</keyword>
<dbReference type="STRING" id="1335309.GA0116948_105191"/>
<feature type="compositionally biased region" description="Low complexity" evidence="2">
    <location>
        <begin position="79"/>
        <end position="97"/>
    </location>
</feature>
<dbReference type="EMBL" id="FMAR01000005">
    <property type="protein sequence ID" value="SCC28847.1"/>
    <property type="molecule type" value="Genomic_DNA"/>
</dbReference>
<keyword evidence="3" id="KW-0472">Membrane</keyword>
<feature type="transmembrane region" description="Helical" evidence="3">
    <location>
        <begin position="21"/>
        <end position="40"/>
    </location>
</feature>
<evidence type="ECO:0000256" key="2">
    <source>
        <dbReference type="SAM" id="MobiDB-lite"/>
    </source>
</evidence>
<evidence type="ECO:0000256" key="3">
    <source>
        <dbReference type="SAM" id="Phobius"/>
    </source>
</evidence>
<feature type="repeat" description="TPR" evidence="1">
    <location>
        <begin position="383"/>
        <end position="416"/>
    </location>
</feature>
<dbReference type="InterPro" id="IPR011990">
    <property type="entry name" value="TPR-like_helical_dom_sf"/>
</dbReference>
<keyword evidence="1" id="KW-0802">TPR repeat</keyword>
<dbReference type="Pfam" id="PF13174">
    <property type="entry name" value="TPR_6"/>
    <property type="match status" value="1"/>
</dbReference>
<dbReference type="InterPro" id="IPR019734">
    <property type="entry name" value="TPR_rpt"/>
</dbReference>
<dbReference type="AlphaFoldDB" id="A0A1C4DBT8"/>
<keyword evidence="5" id="KW-1185">Reference proteome</keyword>
<keyword evidence="3" id="KW-1133">Transmembrane helix</keyword>
<feature type="compositionally biased region" description="Polar residues" evidence="2">
    <location>
        <begin position="112"/>
        <end position="128"/>
    </location>
</feature>
<proteinExistence type="predicted"/>
<name>A0A1C4DBT8_9BACT</name>
<evidence type="ECO:0000256" key="1">
    <source>
        <dbReference type="PROSITE-ProRule" id="PRU00339"/>
    </source>
</evidence>
<protein>
    <submittedName>
        <fullName evidence="4">Tetratricopeptide (TPR) repeat</fullName>
    </submittedName>
</protein>
<dbReference type="PROSITE" id="PS50005">
    <property type="entry name" value="TPR"/>
    <property type="match status" value="1"/>
</dbReference>
<reference evidence="4 5" key="1">
    <citation type="submission" date="2016-08" db="EMBL/GenBank/DDBJ databases">
        <authorList>
            <person name="Seilhamer J.J."/>
        </authorList>
    </citation>
    <scope>NUCLEOTIDE SEQUENCE [LARGE SCALE GENOMIC DNA]</scope>
    <source>
        <strain evidence="4 5">A37T2</strain>
    </source>
</reference>
<feature type="region of interest" description="Disordered" evidence="2">
    <location>
        <begin position="79"/>
        <end position="128"/>
    </location>
</feature>